<evidence type="ECO:0000256" key="1">
    <source>
        <dbReference type="ARBA" id="ARBA00023125"/>
    </source>
</evidence>
<accession>A0ABU9UNU0</accession>
<evidence type="ECO:0000313" key="4">
    <source>
        <dbReference type="EMBL" id="MEM6247931.1"/>
    </source>
</evidence>
<proteinExistence type="predicted"/>
<dbReference type="Gene3D" id="1.10.357.10">
    <property type="entry name" value="Tetracycline Repressor, domain 2"/>
    <property type="match status" value="1"/>
</dbReference>
<gene>
    <name evidence="4" type="ORF">AAGS29_04800</name>
</gene>
<dbReference type="InterPro" id="IPR001647">
    <property type="entry name" value="HTH_TetR"/>
</dbReference>
<comment type="caution">
    <text evidence="4">The sequence shown here is derived from an EMBL/GenBank/DDBJ whole genome shotgun (WGS) entry which is preliminary data.</text>
</comment>
<dbReference type="Proteomes" id="UP001489333">
    <property type="component" value="Unassembled WGS sequence"/>
</dbReference>
<evidence type="ECO:0000313" key="5">
    <source>
        <dbReference type="Proteomes" id="UP001489333"/>
    </source>
</evidence>
<sequence>MDKLEHAKIREAILDRAEAIIAKKGVISLKISDFTKGLGISTTLFYSLFQTKEDILVALTTRAFNQTLTMRWWINFNDNSGLEKFIAYILEEIKFTEEHSLHSAISTISCNRLIFKNANSVHLKELNHLAREYWETPIQLLIQAREQQEIQATDEQINQLCHLLCTYLRGREMINNTYTGKEYSEELRFDNARFITQLLKELCPNHSIKPQTLRNAQELRRKLVGYRSNISVS</sequence>
<feature type="DNA-binding region" description="H-T-H motif" evidence="2">
    <location>
        <begin position="30"/>
        <end position="49"/>
    </location>
</feature>
<dbReference type="InterPro" id="IPR009057">
    <property type="entry name" value="Homeodomain-like_sf"/>
</dbReference>
<evidence type="ECO:0000256" key="2">
    <source>
        <dbReference type="PROSITE-ProRule" id="PRU00335"/>
    </source>
</evidence>
<dbReference type="Pfam" id="PF00440">
    <property type="entry name" value="TetR_N"/>
    <property type="match status" value="1"/>
</dbReference>
<dbReference type="EMBL" id="JBCHKU010000004">
    <property type="protein sequence ID" value="MEM6247931.1"/>
    <property type="molecule type" value="Genomic_DNA"/>
</dbReference>
<dbReference type="RefSeq" id="WP_342898788.1">
    <property type="nucleotide sequence ID" value="NZ_JBCHKT010000004.1"/>
</dbReference>
<name>A0ABU9UNU0_9GAMM</name>
<dbReference type="SUPFAM" id="SSF46689">
    <property type="entry name" value="Homeodomain-like"/>
    <property type="match status" value="1"/>
</dbReference>
<reference evidence="4 5" key="1">
    <citation type="submission" date="2024-04" db="EMBL/GenBank/DDBJ databases">
        <title>Novel Shewanella species isolated from Baltic Sea sediments.</title>
        <authorList>
            <person name="Martin-Rodriguez A.J."/>
            <person name="Fernandez-Juarez V."/>
            <person name="Valeriano V.D."/>
            <person name="Mihindukulasooriya I."/>
            <person name="Ceresnova L."/>
            <person name="Joffre E."/>
            <person name="Jensie-Markopoulos S."/>
            <person name="Moore E.R.B."/>
            <person name="Sjoling A."/>
        </authorList>
    </citation>
    <scope>NUCLEOTIDE SEQUENCE [LARGE SCALE GENOMIC DNA]</scope>
    <source>
        <strain evidence="4 5">VAX-SP0-0CM-1</strain>
    </source>
</reference>
<protein>
    <submittedName>
        <fullName evidence="4">TetR/AcrR family transcriptional regulator</fullName>
    </submittedName>
</protein>
<feature type="domain" description="HTH tetR-type" evidence="3">
    <location>
        <begin position="7"/>
        <end position="67"/>
    </location>
</feature>
<keyword evidence="1 2" id="KW-0238">DNA-binding</keyword>
<evidence type="ECO:0000259" key="3">
    <source>
        <dbReference type="PROSITE" id="PS50977"/>
    </source>
</evidence>
<keyword evidence="5" id="KW-1185">Reference proteome</keyword>
<organism evidence="4 5">
    <name type="scientific">Shewanella vaxholmensis</name>
    <dbReference type="NCBI Taxonomy" id="3063535"/>
    <lineage>
        <taxon>Bacteria</taxon>
        <taxon>Pseudomonadati</taxon>
        <taxon>Pseudomonadota</taxon>
        <taxon>Gammaproteobacteria</taxon>
        <taxon>Alteromonadales</taxon>
        <taxon>Shewanellaceae</taxon>
        <taxon>Shewanella</taxon>
    </lineage>
</organism>
<dbReference type="PROSITE" id="PS50977">
    <property type="entry name" value="HTH_TETR_2"/>
    <property type="match status" value="1"/>
</dbReference>